<protein>
    <submittedName>
        <fullName evidence="6">D-2-hydroxyacid dehydrogenase</fullName>
    </submittedName>
</protein>
<dbReference type="GO" id="GO:0016616">
    <property type="term" value="F:oxidoreductase activity, acting on the CH-OH group of donors, NAD or NADP as acceptor"/>
    <property type="evidence" value="ECO:0007669"/>
    <property type="project" value="InterPro"/>
</dbReference>
<dbReference type="GO" id="GO:0051287">
    <property type="term" value="F:NAD binding"/>
    <property type="evidence" value="ECO:0007669"/>
    <property type="project" value="InterPro"/>
</dbReference>
<keyword evidence="1 3" id="KW-0560">Oxidoreductase</keyword>
<dbReference type="RefSeq" id="WP_169418059.1">
    <property type="nucleotide sequence ID" value="NZ_JABBFX010000001.1"/>
</dbReference>
<feature type="domain" description="D-isomer specific 2-hydroxyacid dehydrogenase NAD-binding" evidence="5">
    <location>
        <begin position="123"/>
        <end position="298"/>
    </location>
</feature>
<dbReference type="Pfam" id="PF02826">
    <property type="entry name" value="2-Hacid_dh_C"/>
    <property type="match status" value="1"/>
</dbReference>
<feature type="domain" description="D-isomer specific 2-hydroxyacid dehydrogenase catalytic" evidence="4">
    <location>
        <begin position="71"/>
        <end position="329"/>
    </location>
</feature>
<dbReference type="InterPro" id="IPR006139">
    <property type="entry name" value="D-isomer_2_OHA_DH_cat_dom"/>
</dbReference>
<evidence type="ECO:0000259" key="5">
    <source>
        <dbReference type="Pfam" id="PF02826"/>
    </source>
</evidence>
<comment type="similarity">
    <text evidence="3">Belongs to the D-isomer specific 2-hydroxyacid dehydrogenase family.</text>
</comment>
<proteinExistence type="inferred from homology"/>
<dbReference type="InterPro" id="IPR006140">
    <property type="entry name" value="D-isomer_DH_NAD-bd"/>
</dbReference>
<sequence length="341" mass="36864">MPTLLLSPAVHRDFAEELRAAAGPGLQFVCVDPAQPPSAQQLQEVDIALVSLDVIGQSTRTVLTPYMQLFCDSMRAAPGLQWMHVPSAGVDRPVFQALMRRGVRVTNSSGANAEAVAHTAIMGVMVLARGGLHWMHAQREHRWAPLRGPEAQADLSGQVAIVVGHGPIGRHIARLLEALGLRVHKLRHTPQPGDAALGIHGYDALRALAAEAHWLVIACPLTDATRRLVDAQVLAALPRGACIVNVGRGGVLDEDALLAALASGYIAGAHLDVFEQEPLPADSPFWDLPNVLVSPHNAGSSRQYRERSVRMFIDNLRRWVQGDALRQEVETDRTLRTASPP</sequence>
<dbReference type="SUPFAM" id="SSF51735">
    <property type="entry name" value="NAD(P)-binding Rossmann-fold domains"/>
    <property type="match status" value="1"/>
</dbReference>
<evidence type="ECO:0000256" key="1">
    <source>
        <dbReference type="ARBA" id="ARBA00023002"/>
    </source>
</evidence>
<gene>
    <name evidence="6" type="ORF">HHL11_08975</name>
</gene>
<dbReference type="CDD" id="cd05300">
    <property type="entry name" value="2-Hacid_dh_1"/>
    <property type="match status" value="1"/>
</dbReference>
<name>A0A848H2Y8_9BURK</name>
<dbReference type="SUPFAM" id="SSF52283">
    <property type="entry name" value="Formate/glycerate dehydrogenase catalytic domain-like"/>
    <property type="match status" value="1"/>
</dbReference>
<dbReference type="EMBL" id="JABBFX010000001">
    <property type="protein sequence ID" value="NML43879.1"/>
    <property type="molecule type" value="Genomic_DNA"/>
</dbReference>
<accession>A0A848H2Y8</accession>
<dbReference type="Pfam" id="PF00389">
    <property type="entry name" value="2-Hacid_dh"/>
    <property type="match status" value="1"/>
</dbReference>
<comment type="caution">
    <text evidence="6">The sequence shown here is derived from an EMBL/GenBank/DDBJ whole genome shotgun (WGS) entry which is preliminary data.</text>
</comment>
<keyword evidence="7" id="KW-1185">Reference proteome</keyword>
<dbReference type="PROSITE" id="PS00671">
    <property type="entry name" value="D_2_HYDROXYACID_DH_3"/>
    <property type="match status" value="1"/>
</dbReference>
<dbReference type="AlphaFoldDB" id="A0A848H2Y8"/>
<evidence type="ECO:0000256" key="2">
    <source>
        <dbReference type="ARBA" id="ARBA00023027"/>
    </source>
</evidence>
<organism evidence="6 7">
    <name type="scientific">Ramlibacter agri</name>
    <dbReference type="NCBI Taxonomy" id="2728837"/>
    <lineage>
        <taxon>Bacteria</taxon>
        <taxon>Pseudomonadati</taxon>
        <taxon>Pseudomonadota</taxon>
        <taxon>Betaproteobacteria</taxon>
        <taxon>Burkholderiales</taxon>
        <taxon>Comamonadaceae</taxon>
        <taxon>Ramlibacter</taxon>
    </lineage>
</organism>
<dbReference type="Proteomes" id="UP000541185">
    <property type="component" value="Unassembled WGS sequence"/>
</dbReference>
<evidence type="ECO:0000256" key="3">
    <source>
        <dbReference type="RuleBase" id="RU003719"/>
    </source>
</evidence>
<dbReference type="Gene3D" id="3.40.50.720">
    <property type="entry name" value="NAD(P)-binding Rossmann-like Domain"/>
    <property type="match status" value="2"/>
</dbReference>
<evidence type="ECO:0000259" key="4">
    <source>
        <dbReference type="Pfam" id="PF00389"/>
    </source>
</evidence>
<evidence type="ECO:0000313" key="7">
    <source>
        <dbReference type="Proteomes" id="UP000541185"/>
    </source>
</evidence>
<dbReference type="InterPro" id="IPR029753">
    <property type="entry name" value="D-isomer_DH_CS"/>
</dbReference>
<dbReference type="PANTHER" id="PTHR43333:SF1">
    <property type="entry name" value="D-ISOMER SPECIFIC 2-HYDROXYACID DEHYDROGENASE NAD-BINDING DOMAIN-CONTAINING PROTEIN"/>
    <property type="match status" value="1"/>
</dbReference>
<dbReference type="PANTHER" id="PTHR43333">
    <property type="entry name" value="2-HACID_DH_C DOMAIN-CONTAINING PROTEIN"/>
    <property type="match status" value="1"/>
</dbReference>
<reference evidence="6 7" key="1">
    <citation type="submission" date="2020-04" db="EMBL/GenBank/DDBJ databases">
        <title>Ramlibacter sp. G-1-2-2 isolated from soil.</title>
        <authorList>
            <person name="Dahal R.H."/>
        </authorList>
    </citation>
    <scope>NUCLEOTIDE SEQUENCE [LARGE SCALE GENOMIC DNA]</scope>
    <source>
        <strain evidence="6 7">G-1-2-2</strain>
    </source>
</reference>
<evidence type="ECO:0000313" key="6">
    <source>
        <dbReference type="EMBL" id="NML43879.1"/>
    </source>
</evidence>
<keyword evidence="2" id="KW-0520">NAD</keyword>
<dbReference type="InterPro" id="IPR036291">
    <property type="entry name" value="NAD(P)-bd_dom_sf"/>
</dbReference>